<dbReference type="EMBL" id="KN840442">
    <property type="protein sequence ID" value="KIP12043.1"/>
    <property type="molecule type" value="Genomic_DNA"/>
</dbReference>
<dbReference type="HOGENOM" id="CLU_2661290_0_0_1"/>
<evidence type="ECO:0000313" key="2">
    <source>
        <dbReference type="Proteomes" id="UP000053257"/>
    </source>
</evidence>
<proteinExistence type="predicted"/>
<keyword evidence="2" id="KW-1185">Reference proteome</keyword>
<dbReference type="Proteomes" id="UP000053257">
    <property type="component" value="Unassembled WGS sequence"/>
</dbReference>
<dbReference type="AlphaFoldDB" id="A0A0C3PVU5"/>
<organism evidence="1 2">
    <name type="scientific">Phlebiopsis gigantea (strain 11061_1 CR5-6)</name>
    <name type="common">White-rot fungus</name>
    <name type="synonym">Peniophora gigantea</name>
    <dbReference type="NCBI Taxonomy" id="745531"/>
    <lineage>
        <taxon>Eukaryota</taxon>
        <taxon>Fungi</taxon>
        <taxon>Dikarya</taxon>
        <taxon>Basidiomycota</taxon>
        <taxon>Agaricomycotina</taxon>
        <taxon>Agaricomycetes</taxon>
        <taxon>Polyporales</taxon>
        <taxon>Phanerochaetaceae</taxon>
        <taxon>Phlebiopsis</taxon>
    </lineage>
</organism>
<reference evidence="1 2" key="1">
    <citation type="journal article" date="2014" name="PLoS Genet.">
        <title>Analysis of the Phlebiopsis gigantea genome, transcriptome and secretome provides insight into its pioneer colonization strategies of wood.</title>
        <authorList>
            <person name="Hori C."/>
            <person name="Ishida T."/>
            <person name="Igarashi K."/>
            <person name="Samejima M."/>
            <person name="Suzuki H."/>
            <person name="Master E."/>
            <person name="Ferreira P."/>
            <person name="Ruiz-Duenas F.J."/>
            <person name="Held B."/>
            <person name="Canessa P."/>
            <person name="Larrondo L.F."/>
            <person name="Schmoll M."/>
            <person name="Druzhinina I.S."/>
            <person name="Kubicek C.P."/>
            <person name="Gaskell J.A."/>
            <person name="Kersten P."/>
            <person name="St John F."/>
            <person name="Glasner J."/>
            <person name="Sabat G."/>
            <person name="Splinter BonDurant S."/>
            <person name="Syed K."/>
            <person name="Yadav J."/>
            <person name="Mgbeahuruike A.C."/>
            <person name="Kovalchuk A."/>
            <person name="Asiegbu F.O."/>
            <person name="Lackner G."/>
            <person name="Hoffmeister D."/>
            <person name="Rencoret J."/>
            <person name="Gutierrez A."/>
            <person name="Sun H."/>
            <person name="Lindquist E."/>
            <person name="Barry K."/>
            <person name="Riley R."/>
            <person name="Grigoriev I.V."/>
            <person name="Henrissat B."/>
            <person name="Kues U."/>
            <person name="Berka R.M."/>
            <person name="Martinez A.T."/>
            <person name="Covert S.F."/>
            <person name="Blanchette R.A."/>
            <person name="Cullen D."/>
        </authorList>
    </citation>
    <scope>NUCLEOTIDE SEQUENCE [LARGE SCALE GENOMIC DNA]</scope>
    <source>
        <strain evidence="1 2">11061_1 CR5-6</strain>
    </source>
</reference>
<protein>
    <submittedName>
        <fullName evidence="1">Uncharacterized protein</fullName>
    </submittedName>
</protein>
<accession>A0A0C3PVU5</accession>
<name>A0A0C3PVU5_PHLG1</name>
<evidence type="ECO:0000313" key="1">
    <source>
        <dbReference type="EMBL" id="KIP12043.1"/>
    </source>
</evidence>
<feature type="non-terminal residue" evidence="1">
    <location>
        <position position="76"/>
    </location>
</feature>
<gene>
    <name evidence="1" type="ORF">PHLGIDRAFT_27642</name>
</gene>
<sequence length="76" mass="9077">MQLPCRWLHSMLPWVRESPTCCLPALRSQANSTKRRRSVMTRTREGRSCWWRLQSGQMLTMWKMDCSFDCPQRSPT</sequence>